<reference evidence="2" key="2">
    <citation type="submission" date="2023-06" db="EMBL/GenBank/DDBJ databases">
        <authorList>
            <consortium name="Lawrence Berkeley National Laboratory"/>
            <person name="Haridas S."/>
            <person name="Hensen N."/>
            <person name="Bonometti L."/>
            <person name="Westerberg I."/>
            <person name="Brannstrom I.O."/>
            <person name="Guillou S."/>
            <person name="Cros-Aarteil S."/>
            <person name="Calhoun S."/>
            <person name="Kuo A."/>
            <person name="Mondo S."/>
            <person name="Pangilinan J."/>
            <person name="Riley R."/>
            <person name="Labutti K."/>
            <person name="Andreopoulos B."/>
            <person name="Lipzen A."/>
            <person name="Chen C."/>
            <person name="Yanf M."/>
            <person name="Daum C."/>
            <person name="Ng V."/>
            <person name="Clum A."/>
            <person name="Steindorff A."/>
            <person name="Ohm R."/>
            <person name="Martin F."/>
            <person name="Silar P."/>
            <person name="Natvig D."/>
            <person name="Lalanne C."/>
            <person name="Gautier V."/>
            <person name="Ament-Velasquez S.L."/>
            <person name="Kruys A."/>
            <person name="Hutchinson M.I."/>
            <person name="Powell A.J."/>
            <person name="Barry K."/>
            <person name="Miller A.N."/>
            <person name="Grigoriev I.V."/>
            <person name="Debuchy R."/>
            <person name="Gladieux P."/>
            <person name="Thoren M.H."/>
            <person name="Johannesson H."/>
        </authorList>
    </citation>
    <scope>NUCLEOTIDE SEQUENCE</scope>
    <source>
        <strain evidence="2">CBS 118394</strain>
    </source>
</reference>
<keyword evidence="3" id="KW-1185">Reference proteome</keyword>
<reference evidence="2" key="1">
    <citation type="journal article" date="2023" name="Mol. Phylogenet. Evol.">
        <title>Genome-scale phylogeny and comparative genomics of the fungal order Sordariales.</title>
        <authorList>
            <person name="Hensen N."/>
            <person name="Bonometti L."/>
            <person name="Westerberg I."/>
            <person name="Brannstrom I.O."/>
            <person name="Guillou S."/>
            <person name="Cros-Aarteil S."/>
            <person name="Calhoun S."/>
            <person name="Haridas S."/>
            <person name="Kuo A."/>
            <person name="Mondo S."/>
            <person name="Pangilinan J."/>
            <person name="Riley R."/>
            <person name="LaButti K."/>
            <person name="Andreopoulos B."/>
            <person name="Lipzen A."/>
            <person name="Chen C."/>
            <person name="Yan M."/>
            <person name="Daum C."/>
            <person name="Ng V."/>
            <person name="Clum A."/>
            <person name="Steindorff A."/>
            <person name="Ohm R.A."/>
            <person name="Martin F."/>
            <person name="Silar P."/>
            <person name="Natvig D.O."/>
            <person name="Lalanne C."/>
            <person name="Gautier V."/>
            <person name="Ament-Velasquez S.L."/>
            <person name="Kruys A."/>
            <person name="Hutchinson M.I."/>
            <person name="Powell A.J."/>
            <person name="Barry K."/>
            <person name="Miller A.N."/>
            <person name="Grigoriev I.V."/>
            <person name="Debuchy R."/>
            <person name="Gladieux P."/>
            <person name="Hiltunen Thoren M."/>
            <person name="Johannesson H."/>
        </authorList>
    </citation>
    <scope>NUCLEOTIDE SEQUENCE</scope>
    <source>
        <strain evidence="2">CBS 118394</strain>
    </source>
</reference>
<protein>
    <submittedName>
        <fullName evidence="2">Uncharacterized protein</fullName>
    </submittedName>
</protein>
<accession>A0AAE0HYW9</accession>
<evidence type="ECO:0000313" key="3">
    <source>
        <dbReference type="Proteomes" id="UP001283341"/>
    </source>
</evidence>
<keyword evidence="1" id="KW-0812">Transmembrane</keyword>
<sequence>MKVFEIYIPRRQLPFVTPFFCGSVDIFSCINYFSSSKSYLPRLLFVLYFFNHSYLSTYFITLFIRWAGCGLRSGRERRRRQGTDFREARGYVCCCCCCCCCLYRMYVCFLCVFCMVRELFGSQQ</sequence>
<dbReference type="EMBL" id="JAUEDM010000006">
    <property type="protein sequence ID" value="KAK3315503.1"/>
    <property type="molecule type" value="Genomic_DNA"/>
</dbReference>
<keyword evidence="1" id="KW-0472">Membrane</keyword>
<feature type="transmembrane region" description="Helical" evidence="1">
    <location>
        <begin position="45"/>
        <end position="67"/>
    </location>
</feature>
<feature type="transmembrane region" description="Helical" evidence="1">
    <location>
        <begin position="12"/>
        <end position="33"/>
    </location>
</feature>
<evidence type="ECO:0000313" key="2">
    <source>
        <dbReference type="EMBL" id="KAK3315503.1"/>
    </source>
</evidence>
<organism evidence="2 3">
    <name type="scientific">Apodospora peruviana</name>
    <dbReference type="NCBI Taxonomy" id="516989"/>
    <lineage>
        <taxon>Eukaryota</taxon>
        <taxon>Fungi</taxon>
        <taxon>Dikarya</taxon>
        <taxon>Ascomycota</taxon>
        <taxon>Pezizomycotina</taxon>
        <taxon>Sordariomycetes</taxon>
        <taxon>Sordariomycetidae</taxon>
        <taxon>Sordariales</taxon>
        <taxon>Lasiosphaeriaceae</taxon>
        <taxon>Apodospora</taxon>
    </lineage>
</organism>
<dbReference type="Proteomes" id="UP001283341">
    <property type="component" value="Unassembled WGS sequence"/>
</dbReference>
<comment type="caution">
    <text evidence="2">The sequence shown here is derived from an EMBL/GenBank/DDBJ whole genome shotgun (WGS) entry which is preliminary data.</text>
</comment>
<feature type="transmembrane region" description="Helical" evidence="1">
    <location>
        <begin position="88"/>
        <end position="106"/>
    </location>
</feature>
<dbReference type="AlphaFoldDB" id="A0AAE0HYW9"/>
<name>A0AAE0HYW9_9PEZI</name>
<keyword evidence="1" id="KW-1133">Transmembrane helix</keyword>
<evidence type="ECO:0000256" key="1">
    <source>
        <dbReference type="SAM" id="Phobius"/>
    </source>
</evidence>
<gene>
    <name evidence="2" type="ORF">B0H66DRAFT_346094</name>
</gene>
<proteinExistence type="predicted"/>